<sequence length="129" mass="14428">MSNSPLLARRFAYVPPSFPSNTASLLLSPCGFNRRKEPSDKLQAIKAVIQLTQTITHNKASTATEHQTKTLQIQEQQLSKALECLCFIKNESPEVFDAIAIGADVDRCDILKGVERVYPLLKRLNDSRK</sequence>
<proteinExistence type="predicted"/>
<dbReference type="Proteomes" id="UP001165122">
    <property type="component" value="Unassembled WGS sequence"/>
</dbReference>
<comment type="caution">
    <text evidence="1">The sequence shown here is derived from an EMBL/GenBank/DDBJ whole genome shotgun (WGS) entry which is preliminary data.</text>
</comment>
<keyword evidence="2" id="KW-1185">Reference proteome</keyword>
<dbReference type="AlphaFoldDB" id="A0A9W7FNN5"/>
<dbReference type="OrthoDB" id="10586538at2759"/>
<accession>A0A9W7FNN5</accession>
<evidence type="ECO:0000313" key="1">
    <source>
        <dbReference type="EMBL" id="GMI15263.1"/>
    </source>
</evidence>
<reference evidence="2" key="1">
    <citation type="journal article" date="2023" name="Commun. Biol.">
        <title>Genome analysis of Parmales, the sister group of diatoms, reveals the evolutionary specialization of diatoms from phago-mixotrophs to photoautotrophs.</title>
        <authorList>
            <person name="Ban H."/>
            <person name="Sato S."/>
            <person name="Yoshikawa S."/>
            <person name="Yamada K."/>
            <person name="Nakamura Y."/>
            <person name="Ichinomiya M."/>
            <person name="Sato N."/>
            <person name="Blanc-Mathieu R."/>
            <person name="Endo H."/>
            <person name="Kuwata A."/>
            <person name="Ogata H."/>
        </authorList>
    </citation>
    <scope>NUCLEOTIDE SEQUENCE [LARGE SCALE GENOMIC DNA]</scope>
    <source>
        <strain evidence="2">NIES 3700</strain>
    </source>
</reference>
<name>A0A9W7FNN5_9STRA</name>
<protein>
    <submittedName>
        <fullName evidence="1">Uncharacterized protein</fullName>
    </submittedName>
</protein>
<gene>
    <name evidence="1" type="ORF">TrLO_g7835</name>
</gene>
<organism evidence="1 2">
    <name type="scientific">Triparma laevis f. longispina</name>
    <dbReference type="NCBI Taxonomy" id="1714387"/>
    <lineage>
        <taxon>Eukaryota</taxon>
        <taxon>Sar</taxon>
        <taxon>Stramenopiles</taxon>
        <taxon>Ochrophyta</taxon>
        <taxon>Bolidophyceae</taxon>
        <taxon>Parmales</taxon>
        <taxon>Triparmaceae</taxon>
        <taxon>Triparma</taxon>
    </lineage>
</organism>
<evidence type="ECO:0000313" key="2">
    <source>
        <dbReference type="Proteomes" id="UP001165122"/>
    </source>
</evidence>
<dbReference type="EMBL" id="BRXW01000228">
    <property type="protein sequence ID" value="GMI15263.1"/>
    <property type="molecule type" value="Genomic_DNA"/>
</dbReference>